<accession>A0AB34WYR9</accession>
<gene>
    <name evidence="1" type="ORF">HMPREF1862_01364</name>
</gene>
<sequence length="54" mass="5905">MSASEDGGTLVATGFRAARCFLTQSALAEQRLIKATQQGYMTLSRIDASFWPHL</sequence>
<comment type="caution">
    <text evidence="1">The sequence shown here is derived from an EMBL/GenBank/DDBJ whole genome shotgun (WGS) entry which is preliminary data.</text>
</comment>
<organism evidence="1 2">
    <name type="scientific">Varibaculum cambriense</name>
    <dbReference type="NCBI Taxonomy" id="184870"/>
    <lineage>
        <taxon>Bacteria</taxon>
        <taxon>Bacillati</taxon>
        <taxon>Actinomycetota</taxon>
        <taxon>Actinomycetes</taxon>
        <taxon>Actinomycetales</taxon>
        <taxon>Actinomycetaceae</taxon>
        <taxon>Varibaculum</taxon>
    </lineage>
</organism>
<protein>
    <submittedName>
        <fullName evidence="1">Uncharacterized protein</fullName>
    </submittedName>
</protein>
<dbReference type="EMBL" id="LSDN01000016">
    <property type="protein sequence ID" value="KXB80370.1"/>
    <property type="molecule type" value="Genomic_DNA"/>
</dbReference>
<reference evidence="1 2" key="1">
    <citation type="submission" date="2016-01" db="EMBL/GenBank/DDBJ databases">
        <authorList>
            <person name="Mitreva M."/>
            <person name="Pepin K.H."/>
            <person name="Mihindukulasuriya K.A."/>
            <person name="Fulton R."/>
            <person name="Fronick C."/>
            <person name="O'Laughlin M."/>
            <person name="Miner T."/>
            <person name="Herter B."/>
            <person name="Rosa B.A."/>
            <person name="Cordes M."/>
            <person name="Tomlinson C."/>
            <person name="Wollam A."/>
            <person name="Palsikar V.B."/>
            <person name="Mardis E.R."/>
            <person name="Wilson R.K."/>
        </authorList>
    </citation>
    <scope>NUCLEOTIDE SEQUENCE [LARGE SCALE GENOMIC DNA]</scope>
    <source>
        <strain evidence="1 2">DNF00696</strain>
    </source>
</reference>
<dbReference type="Proteomes" id="UP000070572">
    <property type="component" value="Unassembled WGS sequence"/>
</dbReference>
<name>A0AB34WYR9_9ACTO</name>
<dbReference type="AlphaFoldDB" id="A0AB34WYR9"/>
<proteinExistence type="predicted"/>
<evidence type="ECO:0000313" key="1">
    <source>
        <dbReference type="EMBL" id="KXB80370.1"/>
    </source>
</evidence>
<evidence type="ECO:0000313" key="2">
    <source>
        <dbReference type="Proteomes" id="UP000070572"/>
    </source>
</evidence>